<evidence type="ECO:0000313" key="3">
    <source>
        <dbReference type="EMBL" id="CAH3181072.1"/>
    </source>
</evidence>
<dbReference type="PANTHER" id="PTHR11319:SF35">
    <property type="entry name" value="OUTER MEMBRANE PROTEIN PMPC-RELATED"/>
    <property type="match status" value="1"/>
</dbReference>
<evidence type="ECO:0000313" key="4">
    <source>
        <dbReference type="Proteomes" id="UP001159405"/>
    </source>
</evidence>
<feature type="domain" description="DUF7630" evidence="2">
    <location>
        <begin position="231"/>
        <end position="272"/>
    </location>
</feature>
<accession>A0ABN8RUM6</accession>
<dbReference type="SMART" id="SM01411">
    <property type="entry name" value="Ephrin_rec_like"/>
    <property type="match status" value="1"/>
</dbReference>
<dbReference type="InterPro" id="IPR056047">
    <property type="entry name" value="CRMPA-like_DUF7630"/>
</dbReference>
<dbReference type="PANTHER" id="PTHR11319">
    <property type="entry name" value="G PROTEIN-COUPLED RECEPTOR-RELATED"/>
    <property type="match status" value="1"/>
</dbReference>
<dbReference type="SUPFAM" id="SSF57184">
    <property type="entry name" value="Growth factor receptor domain"/>
    <property type="match status" value="1"/>
</dbReference>
<feature type="transmembrane region" description="Helical" evidence="1">
    <location>
        <begin position="278"/>
        <end position="298"/>
    </location>
</feature>
<comment type="caution">
    <text evidence="3">The sequence shown here is derived from an EMBL/GenBank/DDBJ whole genome shotgun (WGS) entry which is preliminary data.</text>
</comment>
<dbReference type="Pfam" id="PF24633">
    <property type="entry name" value="DUF7630"/>
    <property type="match status" value="1"/>
</dbReference>
<dbReference type="Gene3D" id="2.10.50.10">
    <property type="entry name" value="Tumor Necrosis Factor Receptor, subunit A, domain 2"/>
    <property type="match status" value="1"/>
</dbReference>
<gene>
    <name evidence="3" type="ORF">PLOB_00024437</name>
</gene>
<dbReference type="InterPro" id="IPR009030">
    <property type="entry name" value="Growth_fac_rcpt_cys_sf"/>
</dbReference>
<name>A0ABN8RUM6_9CNID</name>
<keyword evidence="1" id="KW-0812">Transmembrane</keyword>
<dbReference type="EMBL" id="CALNXK010000290">
    <property type="protein sequence ID" value="CAH3181072.1"/>
    <property type="molecule type" value="Genomic_DNA"/>
</dbReference>
<organism evidence="3 4">
    <name type="scientific">Porites lobata</name>
    <dbReference type="NCBI Taxonomy" id="104759"/>
    <lineage>
        <taxon>Eukaryota</taxon>
        <taxon>Metazoa</taxon>
        <taxon>Cnidaria</taxon>
        <taxon>Anthozoa</taxon>
        <taxon>Hexacorallia</taxon>
        <taxon>Scleractinia</taxon>
        <taxon>Fungiina</taxon>
        <taxon>Poritidae</taxon>
        <taxon>Porites</taxon>
    </lineage>
</organism>
<dbReference type="Proteomes" id="UP001159405">
    <property type="component" value="Unassembled WGS sequence"/>
</dbReference>
<protein>
    <recommendedName>
        <fullName evidence="2">DUF7630 domain-containing protein</fullName>
    </recommendedName>
</protein>
<evidence type="ECO:0000259" key="2">
    <source>
        <dbReference type="Pfam" id="PF24633"/>
    </source>
</evidence>
<reference evidence="3 4" key="1">
    <citation type="submission" date="2022-05" db="EMBL/GenBank/DDBJ databases">
        <authorList>
            <consortium name="Genoscope - CEA"/>
            <person name="William W."/>
        </authorList>
    </citation>
    <scope>NUCLEOTIDE SEQUENCE [LARGE SCALE GENOMIC DNA]</scope>
</reference>
<keyword evidence="4" id="KW-1185">Reference proteome</keyword>
<evidence type="ECO:0000256" key="1">
    <source>
        <dbReference type="SAM" id="Phobius"/>
    </source>
</evidence>
<keyword evidence="1" id="KW-1133">Transmembrane helix</keyword>
<proteinExistence type="predicted"/>
<keyword evidence="1" id="KW-0472">Membrane</keyword>
<sequence>MIRTEIKTFSLRSFYGIDNLTIDMGLGQSDSEHSVISDIISGNNYWVREQIRAAFKQSGFANESVDRYKLLPCEFGTYVNTSAETIKCIECPAGGFYSDTKAFVNDGCRQCPSGTFVHYNEAPGKSQVDCKTCPEGTNTTAFAGFRACKCLKDHYRTNLFGACKPCELGLECQDDCANLKDGFWWKWKNKTHRELYRNFTKTAKDSSFTPELHNANDSRIVYPYTIPHPYRCPMTEACKGGLNSSCNSGYEGPLCAVCSDGYYKQLKKCKLCPTKGRMIGQFAIMGAIVMLLVIIVVWRSKKKSKKMLDDLFLTRPLEVLKLQLAFIK</sequence>